<gene>
    <name evidence="3" type="ORF">INT44_001902</name>
</gene>
<evidence type="ECO:0000313" key="4">
    <source>
        <dbReference type="Proteomes" id="UP000612746"/>
    </source>
</evidence>
<sequence>MSDAASDTQIRQAHGLHDHDQSSIASYDEKPHRQSKYREYMNPRRRKYWYLCIPITIVIVVVAVVLALFVAFPAIAQNTINGSSINIQNAAISFGNTGSVSKRDGTDGNSTFNLDMKSSLSHTGPFSATIAFDTIDVYYNDTILLGSMNLPTAHVSGGNGELDATTVFTVANQTDFGNFAKDMLAVESFKWTLKGGASITALSRTAHVNLNKDITLSGMGGFPNVTITSFNLPYNDPAGGIHMTLGTILVNPSPIGVQLGTIHMSVGYQGVYLGDVTATNVTLAQGPNTLNFDGRMVPLNNPNDLAVVSVLFSNYLAGIPSNTTATGVSAAPDGVHPVSWLSQGLESVKLDVSLAPNSALQIITGVTMGNLDLVFTNATAYSPATSAPNVTANFVMPFGFSINITEVTQNITLGTPSTGPIANLNSGYVQSTSNQTTGTLAFALQSAPLMVIPGKETAFNDFNANLTRLGQFNFTIAGNATIGAQTPIGTVRLTNIPFNTTTSLNGLQNLNTTSTIINSIDVTGGTTDGLQLAISVGMENPSNLQIATGDVTFLMNAGDTQVGTVTLPNLNLTRGSNTVLAVGAFNPAGSDAGQQLLTTFIEGKQNTVGINGYNGTTIIASLQEGLEGIILSSIMPGLNATIVQGASLSILDDTLTSGYASTFVTIANPFTAGMSITHVISAVTYAGMPVGNIDSDLGSNPIVAGGHASATSGGIPLKMNLEPAAVALLLRANAVSAGIDVQPLDALLTMGGFDIPGQQQVSASADVFNGFNVVNFVTQALANLHVDLQLVSTVVIGQYTDDLSFVQNNIACKTDSTVSKLIPIVGQPIVQSIVNSAVLSFDSIVLSSPTNSNFQVQMNGKLTGTGPFSATISFPTPLSVAWEGRTLGTVSMSNIQTQPDVGATFSVTGAFSITDNGAMGDFAAYMLNNNDFSWEITGNSVSVTALGYTFTGLSMVKDVSLTGMQSFKDDVSITAFNLPANDPNGGIVLDVTTAIKNPSTVGVDLSGIAFESYLGSVDLGPLSSVGGANFPPHGQSSVNLTGSLESQSSSQGLSAIQTLFTNFLSGKATSLTVKGKSASGPSGQVDWLTRAFQSLTIDNVELPGSSGNLSLIPAITLKDLSLDFTKGAYSPLSSSNDIEATLQSPFGFPLDVTSLSQNLAVKVGGMTIANLNIPENPATTTGTTVKTGYTDVTFAVPSDAHEVFNQFTKALTLTGNNTFELSGVVNAHTGTNAGAIQLGSIPFDVQTSLMGFNNFGGAVTINSISIIGATANYVDTKLSVTLNSPSPITISVGDVTLRVNYNGYDIGPAIIKNLVVKNGANTYDADFQLTPTADPQQQMVLASVLSGYLMHQTFQMQVTGTTESTSVESLKDGFAGISLATSLTGIDPTLIVVAIISNILACDDSGTSVCLSTQFTLQNSIDTDFAVVSLTAAISFTSAELNVTTPVTIGNIQHTFDPVLSIPARGQVTSDVVPVVFNMDAVDILGPLVNLMTSPPFGFYVDVSQTAIITVGPNGEFHGALQYAQDHVWTSTIPLAQSSQINTTGYGILPNTTGPNVLSANASSSIASSSIPLSTASVPLSTASLPASSANSSVVTPTTTTVATTTVDTTTATPAVTPTTTDTTTTTTDSNNTTTTTTPDLSTSTTPTPDATTTD</sequence>
<dbReference type="PANTHER" id="PTHR35895:SF1">
    <property type="entry name" value="LIPID-BINDING SERUM GLYCOPROTEIN C-TERMINAL DOMAIN-CONTAINING PROTEIN"/>
    <property type="match status" value="1"/>
</dbReference>
<dbReference type="InterPro" id="IPR046368">
    <property type="entry name" value="Tag1"/>
</dbReference>
<reference evidence="3" key="1">
    <citation type="submission" date="2020-12" db="EMBL/GenBank/DDBJ databases">
        <title>Metabolic potential, ecology and presence of endohyphal bacteria is reflected in genomic diversity of Mucoromycotina.</title>
        <authorList>
            <person name="Muszewska A."/>
            <person name="Okrasinska A."/>
            <person name="Steczkiewicz K."/>
            <person name="Drgas O."/>
            <person name="Orlowska M."/>
            <person name="Perlinska-Lenart U."/>
            <person name="Aleksandrzak-Piekarczyk T."/>
            <person name="Szatraj K."/>
            <person name="Zielenkiewicz U."/>
            <person name="Pilsyk S."/>
            <person name="Malc E."/>
            <person name="Mieczkowski P."/>
            <person name="Kruszewska J.S."/>
            <person name="Biernat P."/>
            <person name="Pawlowska J."/>
        </authorList>
    </citation>
    <scope>NUCLEOTIDE SEQUENCE</scope>
    <source>
        <strain evidence="3">WA0000051536</strain>
    </source>
</reference>
<keyword evidence="2" id="KW-0812">Transmembrane</keyword>
<organism evidence="3 4">
    <name type="scientific">Umbelopsis vinacea</name>
    <dbReference type="NCBI Taxonomy" id="44442"/>
    <lineage>
        <taxon>Eukaryota</taxon>
        <taxon>Fungi</taxon>
        <taxon>Fungi incertae sedis</taxon>
        <taxon>Mucoromycota</taxon>
        <taxon>Mucoromycotina</taxon>
        <taxon>Umbelopsidomycetes</taxon>
        <taxon>Umbelopsidales</taxon>
        <taxon>Umbelopsidaceae</taxon>
        <taxon>Umbelopsis</taxon>
    </lineage>
</organism>
<keyword evidence="2" id="KW-0472">Membrane</keyword>
<dbReference type="Pfam" id="PF12505">
    <property type="entry name" value="DUF3712"/>
    <property type="match status" value="4"/>
</dbReference>
<feature type="compositionally biased region" description="Polar residues" evidence="1">
    <location>
        <begin position="1"/>
        <end position="11"/>
    </location>
</feature>
<evidence type="ECO:0000256" key="1">
    <source>
        <dbReference type="SAM" id="MobiDB-lite"/>
    </source>
</evidence>
<dbReference type="GO" id="GO:0000329">
    <property type="term" value="C:fungal-type vacuole membrane"/>
    <property type="evidence" value="ECO:0007669"/>
    <property type="project" value="InterPro"/>
</dbReference>
<dbReference type="EMBL" id="JAEPRA010000005">
    <property type="protein sequence ID" value="KAG2185112.1"/>
    <property type="molecule type" value="Genomic_DNA"/>
</dbReference>
<dbReference type="InterPro" id="IPR022185">
    <property type="entry name" value="DUF3712"/>
</dbReference>
<dbReference type="Proteomes" id="UP000612746">
    <property type="component" value="Unassembled WGS sequence"/>
</dbReference>
<proteinExistence type="predicted"/>
<evidence type="ECO:0000313" key="3">
    <source>
        <dbReference type="EMBL" id="KAG2185112.1"/>
    </source>
</evidence>
<feature type="region of interest" description="Disordered" evidence="1">
    <location>
        <begin position="1606"/>
        <end position="1655"/>
    </location>
</feature>
<protein>
    <submittedName>
        <fullName evidence="3">Uncharacterized protein</fullName>
    </submittedName>
</protein>
<evidence type="ECO:0000256" key="2">
    <source>
        <dbReference type="SAM" id="Phobius"/>
    </source>
</evidence>
<dbReference type="PANTHER" id="PTHR35895">
    <property type="entry name" value="CHROMOSOME 16, WHOLE GENOME SHOTGUN SEQUENCE"/>
    <property type="match status" value="1"/>
</dbReference>
<name>A0A8H7Q2V3_9FUNG</name>
<dbReference type="Gene3D" id="2.60.40.1820">
    <property type="match status" value="1"/>
</dbReference>
<keyword evidence="2" id="KW-1133">Transmembrane helix</keyword>
<keyword evidence="4" id="KW-1185">Reference proteome</keyword>
<feature type="region of interest" description="Disordered" evidence="1">
    <location>
        <begin position="1"/>
        <end position="35"/>
    </location>
</feature>
<comment type="caution">
    <text evidence="3">The sequence shown here is derived from an EMBL/GenBank/DDBJ whole genome shotgun (WGS) entry which is preliminary data.</text>
</comment>
<accession>A0A8H7Q2V3</accession>
<feature type="transmembrane region" description="Helical" evidence="2">
    <location>
        <begin position="48"/>
        <end position="76"/>
    </location>
</feature>
<dbReference type="OrthoDB" id="10039566at2759"/>
<feature type="compositionally biased region" description="Basic and acidic residues" evidence="1">
    <location>
        <begin position="15"/>
        <end position="35"/>
    </location>
</feature>